<evidence type="ECO:0000313" key="9">
    <source>
        <dbReference type="EMBL" id="SNV18856.1"/>
    </source>
</evidence>
<evidence type="ECO:0000256" key="1">
    <source>
        <dbReference type="ARBA" id="ARBA00004651"/>
    </source>
</evidence>
<dbReference type="InterPro" id="IPR032694">
    <property type="entry name" value="CopC/D"/>
</dbReference>
<feature type="transmembrane region" description="Helical" evidence="7">
    <location>
        <begin position="156"/>
        <end position="175"/>
    </location>
</feature>
<evidence type="ECO:0000313" key="10">
    <source>
        <dbReference type="Proteomes" id="UP000242637"/>
    </source>
</evidence>
<keyword evidence="2" id="KW-1003">Cell membrane</keyword>
<feature type="transmembrane region" description="Helical" evidence="7">
    <location>
        <begin position="215"/>
        <end position="238"/>
    </location>
</feature>
<keyword evidence="5 7" id="KW-0472">Membrane</keyword>
<dbReference type="OrthoDB" id="5241646at2"/>
<evidence type="ECO:0000256" key="6">
    <source>
        <dbReference type="SAM" id="MobiDB-lite"/>
    </source>
</evidence>
<dbReference type="GO" id="GO:0006825">
    <property type="term" value="P:copper ion transport"/>
    <property type="evidence" value="ECO:0007669"/>
    <property type="project" value="InterPro"/>
</dbReference>
<dbReference type="GO" id="GO:0005886">
    <property type="term" value="C:plasma membrane"/>
    <property type="evidence" value="ECO:0007669"/>
    <property type="project" value="UniProtKB-SubCell"/>
</dbReference>
<dbReference type="Pfam" id="PF09678">
    <property type="entry name" value="Caa3_CtaG"/>
    <property type="match status" value="1"/>
</dbReference>
<feature type="transmembrane region" description="Helical" evidence="7">
    <location>
        <begin position="107"/>
        <end position="130"/>
    </location>
</feature>
<feature type="transmembrane region" description="Helical" evidence="7">
    <location>
        <begin position="450"/>
        <end position="470"/>
    </location>
</feature>
<feature type="transmembrane region" description="Helical" evidence="7">
    <location>
        <begin position="182"/>
        <end position="203"/>
    </location>
</feature>
<keyword evidence="4 7" id="KW-1133">Transmembrane helix</keyword>
<dbReference type="PANTHER" id="PTHR34820:SF4">
    <property type="entry name" value="INNER MEMBRANE PROTEIN YEBZ"/>
    <property type="match status" value="1"/>
</dbReference>
<name>A0A239VA09_9MICO</name>
<feature type="transmembrane region" description="Helical" evidence="7">
    <location>
        <begin position="283"/>
        <end position="304"/>
    </location>
</feature>
<feature type="transmembrane region" description="Helical" evidence="7">
    <location>
        <begin position="567"/>
        <end position="592"/>
    </location>
</feature>
<feature type="transmembrane region" description="Helical" evidence="7">
    <location>
        <begin position="33"/>
        <end position="56"/>
    </location>
</feature>
<dbReference type="AlphaFoldDB" id="A0A239VA09"/>
<dbReference type="PANTHER" id="PTHR34820">
    <property type="entry name" value="INNER MEMBRANE PROTEIN YEBZ"/>
    <property type="match status" value="1"/>
</dbReference>
<feature type="transmembrane region" description="Helical" evidence="7">
    <location>
        <begin position="76"/>
        <end position="95"/>
    </location>
</feature>
<dbReference type="InterPro" id="IPR019108">
    <property type="entry name" value="Caa3_assmbl_CtaG-rel"/>
</dbReference>
<dbReference type="RefSeq" id="WP_028327503.1">
    <property type="nucleotide sequence ID" value="NZ_LT906453.1"/>
</dbReference>
<dbReference type="Pfam" id="PF05425">
    <property type="entry name" value="CopD"/>
    <property type="match status" value="1"/>
</dbReference>
<feature type="domain" description="Copper resistance protein D" evidence="8">
    <location>
        <begin position="247"/>
        <end position="342"/>
    </location>
</feature>
<evidence type="ECO:0000256" key="2">
    <source>
        <dbReference type="ARBA" id="ARBA00022475"/>
    </source>
</evidence>
<feature type="transmembrane region" description="Helical" evidence="7">
    <location>
        <begin position="385"/>
        <end position="405"/>
    </location>
</feature>
<feature type="transmembrane region" description="Helical" evidence="7">
    <location>
        <begin position="250"/>
        <end position="271"/>
    </location>
</feature>
<dbReference type="STRING" id="1121387.GCA_000429885_01656"/>
<dbReference type="EMBL" id="LT906453">
    <property type="protein sequence ID" value="SNV18856.1"/>
    <property type="molecule type" value="Genomic_DNA"/>
</dbReference>
<evidence type="ECO:0000256" key="3">
    <source>
        <dbReference type="ARBA" id="ARBA00022692"/>
    </source>
</evidence>
<evidence type="ECO:0000256" key="5">
    <source>
        <dbReference type="ARBA" id="ARBA00023136"/>
    </source>
</evidence>
<dbReference type="KEGG" id="dco:SAMEA4475696_0557"/>
<dbReference type="Proteomes" id="UP000242637">
    <property type="component" value="Chromosome 1"/>
</dbReference>
<feature type="region of interest" description="Disordered" evidence="6">
    <location>
        <begin position="1"/>
        <end position="22"/>
    </location>
</feature>
<evidence type="ECO:0000259" key="8">
    <source>
        <dbReference type="Pfam" id="PF05425"/>
    </source>
</evidence>
<sequence>MPTPPRNKDKATTRPGAQHHPGTPFATITTASLITWPVAVLATILAGWLGGALAGVPGFADGGPTAVWGVPIAKTVHDISAAITIGLLLMAGTIIPERATTQRRRTACRIAVTTGILWTVSGGIHMLLLLSNVSGVQLSSPLFAGQLPFLWEIDLFRVYLFSWGFAIGATALATCARTVNSITWAAALGVIALAILALAGHAAGAAAHDTAVNSLAVHIIGASVWFGGLVALGILRPLLNRDFGTSVRRYSALAGWAYFGVLVSGILAASLRLTGIGDLTSQYGLILLAKLVLVVVLGVAGWMMRRCIIAEVHDGDSSAKAFVRLAMTEIVLMSVAMGLGSALSRTAPPVAQAESPDPAVSITGYPLPAEPLTGATWFTAFRIDWLFLTVVVLAVGLYYAAVARLHRRGDRWPVGRTIWWTLGWLFFFWVTSGAPAIYGRIMFSAHMLQHMTLTMGIPLFLVLGAPLTLASRALKARRDKTLGPREFLLSTAHSRWMGFWTNPIVGAVNFVGSIYVFYFTDLYELALTTHVGHIAMVVHFMAAGYVFAWSLIGIDPGPNRWAPSLRLVLLFATMAFHAFFGVAIMTAANVIAGDTFRALKVPYVTDLIADQRVGGGITWAIGEIPMLILALAVAVVWMRADEGEARRKDRQADRDGDAELRAYNERLAALRSRGGQG</sequence>
<feature type="transmembrane region" description="Helical" evidence="7">
    <location>
        <begin position="325"/>
        <end position="343"/>
    </location>
</feature>
<comment type="subcellular location">
    <subcellularLocation>
        <location evidence="1">Cell membrane</location>
        <topology evidence="1">Multi-pass membrane protein</topology>
    </subcellularLocation>
</comment>
<feature type="compositionally biased region" description="Basic and acidic residues" evidence="6">
    <location>
        <begin position="1"/>
        <end position="12"/>
    </location>
</feature>
<dbReference type="GeneID" id="63458833"/>
<proteinExistence type="predicted"/>
<keyword evidence="10" id="KW-1185">Reference proteome</keyword>
<keyword evidence="3 7" id="KW-0812">Transmembrane</keyword>
<protein>
    <submittedName>
        <fullName evidence="9">Inner membrane protein YebZ</fullName>
    </submittedName>
</protein>
<gene>
    <name evidence="9" type="primary">yebZ</name>
    <name evidence="9" type="ORF">SAMEA4475696_00557</name>
</gene>
<dbReference type="InterPro" id="IPR008457">
    <property type="entry name" value="Cu-R_CopD_dom"/>
</dbReference>
<evidence type="ECO:0000256" key="4">
    <source>
        <dbReference type="ARBA" id="ARBA00022989"/>
    </source>
</evidence>
<feature type="transmembrane region" description="Helical" evidence="7">
    <location>
        <begin position="531"/>
        <end position="555"/>
    </location>
</feature>
<reference evidence="9 10" key="1">
    <citation type="submission" date="2017-06" db="EMBL/GenBank/DDBJ databases">
        <authorList>
            <consortium name="Pathogen Informatics"/>
        </authorList>
    </citation>
    <scope>NUCLEOTIDE SEQUENCE [LARGE SCALE GENOMIC DNA]</scope>
    <source>
        <strain evidence="9 10">NCTC13039</strain>
    </source>
</reference>
<feature type="transmembrane region" description="Helical" evidence="7">
    <location>
        <begin position="499"/>
        <end position="519"/>
    </location>
</feature>
<evidence type="ECO:0000256" key="7">
    <source>
        <dbReference type="SAM" id="Phobius"/>
    </source>
</evidence>
<feature type="transmembrane region" description="Helical" evidence="7">
    <location>
        <begin position="417"/>
        <end position="438"/>
    </location>
</feature>
<feature type="transmembrane region" description="Helical" evidence="7">
    <location>
        <begin position="617"/>
        <end position="638"/>
    </location>
</feature>
<accession>A0A239VA09</accession>
<organism evidence="9 10">
    <name type="scientific">Dermatophilus congolensis</name>
    <dbReference type="NCBI Taxonomy" id="1863"/>
    <lineage>
        <taxon>Bacteria</taxon>
        <taxon>Bacillati</taxon>
        <taxon>Actinomycetota</taxon>
        <taxon>Actinomycetes</taxon>
        <taxon>Micrococcales</taxon>
        <taxon>Dermatophilaceae</taxon>
        <taxon>Dermatophilus</taxon>
    </lineage>
</organism>